<feature type="region of interest" description="Disordered" evidence="1">
    <location>
        <begin position="68"/>
        <end position="128"/>
    </location>
</feature>
<keyword evidence="2" id="KW-0812">Transmembrane</keyword>
<keyword evidence="2" id="KW-0472">Membrane</keyword>
<name>A0A4R4ZVQ3_9ACTN</name>
<evidence type="ECO:0000256" key="2">
    <source>
        <dbReference type="SAM" id="Phobius"/>
    </source>
</evidence>
<dbReference type="AlphaFoldDB" id="A0A4R4ZVQ3"/>
<dbReference type="EMBL" id="SMKU01000526">
    <property type="protein sequence ID" value="TDD62590.1"/>
    <property type="molecule type" value="Genomic_DNA"/>
</dbReference>
<accession>A0A4R4ZVQ3</accession>
<evidence type="ECO:0000313" key="3">
    <source>
        <dbReference type="EMBL" id="TDD62590.1"/>
    </source>
</evidence>
<sequence>MIILSGVLVVVAIALLVAGIVAGNGDSAQVFGLDALVVIYISIAVSIVSALCLSTGVFLRRKELFGAGASPSAGRKPKSGKRKKPAPTAPLAPSAPPASPVSAQGATAPQQARPPAEPADDEVEIPVQPVDVPEDALVFVVRGRKRYHLDTCRQLAGRDTEELTYVEAKEEGFSPCTACLPDTALAARAAVSVPASSDAGKAAASSKPGGERSASRPESGLSGLAQPPYAQPSSSTSPLSLDKTSDIPRPEREETARGHESGTSLPAWSSPEPDPLASGSIGAHARPPAEPTRTDLPAPAPASSENAPSASEAAETAKTDPEVGSAPERPSEPVSASEEATSAPG</sequence>
<feature type="compositionally biased region" description="Low complexity" evidence="1">
    <location>
        <begin position="193"/>
        <end position="208"/>
    </location>
</feature>
<dbReference type="Proteomes" id="UP000294513">
    <property type="component" value="Unassembled WGS sequence"/>
</dbReference>
<organism evidence="3 4">
    <name type="scientific">Actinomadura rubrisoli</name>
    <dbReference type="NCBI Taxonomy" id="2530368"/>
    <lineage>
        <taxon>Bacteria</taxon>
        <taxon>Bacillati</taxon>
        <taxon>Actinomycetota</taxon>
        <taxon>Actinomycetes</taxon>
        <taxon>Streptosporangiales</taxon>
        <taxon>Thermomonosporaceae</taxon>
        <taxon>Actinomadura</taxon>
    </lineage>
</organism>
<keyword evidence="2" id="KW-1133">Transmembrane helix</keyword>
<comment type="caution">
    <text evidence="3">The sequence shown here is derived from an EMBL/GenBank/DDBJ whole genome shotgun (WGS) entry which is preliminary data.</text>
</comment>
<evidence type="ECO:0000313" key="4">
    <source>
        <dbReference type="Proteomes" id="UP000294513"/>
    </source>
</evidence>
<feature type="non-terminal residue" evidence="3">
    <location>
        <position position="345"/>
    </location>
</feature>
<gene>
    <name evidence="3" type="ORF">E1298_44570</name>
</gene>
<feature type="compositionally biased region" description="Basic residues" evidence="1">
    <location>
        <begin position="75"/>
        <end position="85"/>
    </location>
</feature>
<feature type="transmembrane region" description="Helical" evidence="2">
    <location>
        <begin position="37"/>
        <end position="59"/>
    </location>
</feature>
<proteinExistence type="predicted"/>
<dbReference type="OrthoDB" id="3638805at2"/>
<keyword evidence="4" id="KW-1185">Reference proteome</keyword>
<evidence type="ECO:0000256" key="1">
    <source>
        <dbReference type="SAM" id="MobiDB-lite"/>
    </source>
</evidence>
<feature type="compositionally biased region" description="Pro residues" evidence="1">
    <location>
        <begin position="87"/>
        <end position="99"/>
    </location>
</feature>
<reference evidence="3 4" key="1">
    <citation type="submission" date="2019-03" db="EMBL/GenBank/DDBJ databases">
        <title>Draft genome sequences of novel Actinobacteria.</title>
        <authorList>
            <person name="Sahin N."/>
            <person name="Ay H."/>
            <person name="Saygin H."/>
        </authorList>
    </citation>
    <scope>NUCLEOTIDE SEQUENCE [LARGE SCALE GENOMIC DNA]</scope>
    <source>
        <strain evidence="3 4">H3C3</strain>
    </source>
</reference>
<feature type="compositionally biased region" description="Basic and acidic residues" evidence="1">
    <location>
        <begin position="243"/>
        <end position="260"/>
    </location>
</feature>
<feature type="compositionally biased region" description="Low complexity" evidence="1">
    <location>
        <begin position="301"/>
        <end position="314"/>
    </location>
</feature>
<feature type="region of interest" description="Disordered" evidence="1">
    <location>
        <begin position="193"/>
        <end position="345"/>
    </location>
</feature>
<dbReference type="RefSeq" id="WP_131903420.1">
    <property type="nucleotide sequence ID" value="NZ_SMKU01000526.1"/>
</dbReference>
<protein>
    <submittedName>
        <fullName evidence="3">Uncharacterized protein</fullName>
    </submittedName>
</protein>
<feature type="compositionally biased region" description="Low complexity" evidence="1">
    <location>
        <begin position="100"/>
        <end position="114"/>
    </location>
</feature>